<proteinExistence type="inferred from homology"/>
<dbReference type="PANTHER" id="PTHR32261">
    <property type="entry name" value="CALCIUM HOMEOSTASIS MODULATOR PROTEIN"/>
    <property type="match status" value="1"/>
</dbReference>
<protein>
    <submittedName>
        <fullName evidence="10">Uncharacterized protein</fullName>
    </submittedName>
</protein>
<feature type="transmembrane region" description="Helical" evidence="9">
    <location>
        <begin position="58"/>
        <end position="82"/>
    </location>
</feature>
<dbReference type="AlphaFoldDB" id="A0A016TUD6"/>
<evidence type="ECO:0000256" key="3">
    <source>
        <dbReference type="ARBA" id="ARBA00022448"/>
    </source>
</evidence>
<keyword evidence="3" id="KW-0813">Transport</keyword>
<evidence type="ECO:0000256" key="9">
    <source>
        <dbReference type="SAM" id="Phobius"/>
    </source>
</evidence>
<evidence type="ECO:0000256" key="6">
    <source>
        <dbReference type="ARBA" id="ARBA00023065"/>
    </source>
</evidence>
<keyword evidence="8" id="KW-0407">Ion channel</keyword>
<keyword evidence="7 9" id="KW-0472">Membrane</keyword>
<feature type="transmembrane region" description="Helical" evidence="9">
    <location>
        <begin position="21"/>
        <end position="38"/>
    </location>
</feature>
<dbReference type="Proteomes" id="UP000024635">
    <property type="component" value="Unassembled WGS sequence"/>
</dbReference>
<keyword evidence="11" id="KW-1185">Reference proteome</keyword>
<evidence type="ECO:0000256" key="8">
    <source>
        <dbReference type="ARBA" id="ARBA00023303"/>
    </source>
</evidence>
<dbReference type="GO" id="GO:0005886">
    <property type="term" value="C:plasma membrane"/>
    <property type="evidence" value="ECO:0007669"/>
    <property type="project" value="TreeGrafter"/>
</dbReference>
<evidence type="ECO:0000256" key="7">
    <source>
        <dbReference type="ARBA" id="ARBA00023136"/>
    </source>
</evidence>
<dbReference type="PANTHER" id="PTHR32261:SF1">
    <property type="entry name" value="CALCIUM HOMEOSTASIS MODULATOR PROTEIN"/>
    <property type="match status" value="1"/>
</dbReference>
<sequence>MSGVNSVVSVFQNLFTNHGSTLLNVILVVTTIGGQSIIRKLTFACPCAYPLNMLHSLVFIVGPSAALFVIGVMLNSTTWKIVHGTCFRVRETRHSWSTLMASWVQVIAQALIAPTAWLFVVFLDGGYYRCLYSHNYCALETARQCKNETVLEYYKSSTDFDKMSGYGQYCPHCICNLDGSDASYLEAQSQIYAWFILILFGVSTFLVICCIRMCDKYTYVQHHYVEMYKMEEISKFEQVAKEHASQLAERNARAFFTQKDWSKRDWDWVSGVAEINNPMFARLRLIAAEKTKTTMYTPLQLWNDHKGYRILKPDVLAVDETQAAGVIVPEEIAAKLE</sequence>
<dbReference type="InterPro" id="IPR029569">
    <property type="entry name" value="CALHM"/>
</dbReference>
<keyword evidence="6" id="KW-0406">Ion transport</keyword>
<evidence type="ECO:0000313" key="11">
    <source>
        <dbReference type="Proteomes" id="UP000024635"/>
    </source>
</evidence>
<feature type="transmembrane region" description="Helical" evidence="9">
    <location>
        <begin position="191"/>
        <end position="211"/>
    </location>
</feature>
<gene>
    <name evidence="10" type="primary">Acey_s0076.g1026</name>
    <name evidence="10" type="synonym">Acey-clhm-1</name>
    <name evidence="10" type="ORF">Y032_0076g1026</name>
</gene>
<name>A0A016TUD6_9BILA</name>
<evidence type="ECO:0000256" key="2">
    <source>
        <dbReference type="ARBA" id="ARBA00008497"/>
    </source>
</evidence>
<accession>A0A016TUD6</accession>
<evidence type="ECO:0000256" key="1">
    <source>
        <dbReference type="ARBA" id="ARBA00004141"/>
    </source>
</evidence>
<evidence type="ECO:0000256" key="5">
    <source>
        <dbReference type="ARBA" id="ARBA00022989"/>
    </source>
</evidence>
<reference evidence="11" key="1">
    <citation type="journal article" date="2015" name="Nat. Genet.">
        <title>The genome and transcriptome of the zoonotic hookworm Ancylostoma ceylanicum identify infection-specific gene families.</title>
        <authorList>
            <person name="Schwarz E.M."/>
            <person name="Hu Y."/>
            <person name="Antoshechkin I."/>
            <person name="Miller M.M."/>
            <person name="Sternberg P.W."/>
            <person name="Aroian R.V."/>
        </authorList>
    </citation>
    <scope>NUCLEOTIDE SEQUENCE</scope>
    <source>
        <strain evidence="11">HY135</strain>
    </source>
</reference>
<keyword evidence="5 9" id="KW-1133">Transmembrane helix</keyword>
<dbReference type="EMBL" id="JARK01001412">
    <property type="protein sequence ID" value="EYC06371.1"/>
    <property type="molecule type" value="Genomic_DNA"/>
</dbReference>
<comment type="similarity">
    <text evidence="2">Belongs to the CALHM family.</text>
</comment>
<keyword evidence="4 9" id="KW-0812">Transmembrane</keyword>
<organism evidence="10 11">
    <name type="scientific">Ancylostoma ceylanicum</name>
    <dbReference type="NCBI Taxonomy" id="53326"/>
    <lineage>
        <taxon>Eukaryota</taxon>
        <taxon>Metazoa</taxon>
        <taxon>Ecdysozoa</taxon>
        <taxon>Nematoda</taxon>
        <taxon>Chromadorea</taxon>
        <taxon>Rhabditida</taxon>
        <taxon>Rhabditina</taxon>
        <taxon>Rhabditomorpha</taxon>
        <taxon>Strongyloidea</taxon>
        <taxon>Ancylostomatidae</taxon>
        <taxon>Ancylostomatinae</taxon>
        <taxon>Ancylostoma</taxon>
    </lineage>
</organism>
<comment type="subcellular location">
    <subcellularLocation>
        <location evidence="1">Membrane</location>
        <topology evidence="1">Multi-pass membrane protein</topology>
    </subcellularLocation>
</comment>
<dbReference type="GO" id="GO:0005261">
    <property type="term" value="F:monoatomic cation channel activity"/>
    <property type="evidence" value="ECO:0007669"/>
    <property type="project" value="TreeGrafter"/>
</dbReference>
<feature type="transmembrane region" description="Helical" evidence="9">
    <location>
        <begin position="103"/>
        <end position="123"/>
    </location>
</feature>
<comment type="caution">
    <text evidence="10">The sequence shown here is derived from an EMBL/GenBank/DDBJ whole genome shotgun (WGS) entry which is preliminary data.</text>
</comment>
<dbReference type="Pfam" id="PF14798">
    <property type="entry name" value="Ca_hom_mod"/>
    <property type="match status" value="1"/>
</dbReference>
<evidence type="ECO:0000313" key="10">
    <source>
        <dbReference type="EMBL" id="EYC06371.1"/>
    </source>
</evidence>
<evidence type="ECO:0000256" key="4">
    <source>
        <dbReference type="ARBA" id="ARBA00022692"/>
    </source>
</evidence>
<dbReference type="OrthoDB" id="5953668at2759"/>
<dbReference type="STRING" id="53326.A0A016TUD6"/>
<dbReference type="GO" id="GO:1904669">
    <property type="term" value="P:ATP export"/>
    <property type="evidence" value="ECO:0007669"/>
    <property type="project" value="UniProtKB-ARBA"/>
</dbReference>